<dbReference type="RefSeq" id="XP_013239677.1">
    <property type="nucleotide sequence ID" value="XM_013384223.1"/>
</dbReference>
<comment type="caution">
    <text evidence="1">The sequence shown here is derived from an EMBL/GenBank/DDBJ whole genome shotgun (WGS) entry which is preliminary data.</text>
</comment>
<dbReference type="EMBL" id="JMKJ01000001">
    <property type="protein sequence ID" value="KGG53241.1"/>
    <property type="molecule type" value="Genomic_DNA"/>
</dbReference>
<dbReference type="Proteomes" id="UP000029725">
    <property type="component" value="Unassembled WGS sequence"/>
</dbReference>
<name>A0A098VZQ8_9MICR</name>
<accession>A0A098VZQ8</accession>
<sequence length="173" mass="19443">MIQYISELEASVASSSEVNWKDALAKYSIYSLELSQLEDLVSQKNLRSFLSSTLAVPRIDFKDQKDEALPRNWFGKIFANISSSEYPVEIASETKSLCSMEDFFALDQPRISSLISEYAEKIKNHDSHFINLINQIEQEQMGLAKPQRAAQGASPQSGPVANLAGLIKYQYEL</sequence>
<dbReference type="VEuPathDB" id="MicrosporidiaDB:DI09_100p50"/>
<dbReference type="GeneID" id="25257873"/>
<gene>
    <name evidence="1" type="ORF">DI09_100p50</name>
</gene>
<evidence type="ECO:0000313" key="1">
    <source>
        <dbReference type="EMBL" id="KGG53241.1"/>
    </source>
</evidence>
<dbReference type="HOGENOM" id="CLU_1547979_0_0_1"/>
<protein>
    <submittedName>
        <fullName evidence="1">Uncharacterized protein</fullName>
    </submittedName>
</protein>
<reference evidence="1 2" key="1">
    <citation type="submission" date="2014-04" db="EMBL/GenBank/DDBJ databases">
        <title>A new species of microsporidia sheds light on the evolution of extreme parasitism.</title>
        <authorList>
            <person name="Haag K.L."/>
            <person name="James T.Y."/>
            <person name="Larsson R."/>
            <person name="Schaer T.M."/>
            <person name="Refardt D."/>
            <person name="Pombert J.-F."/>
            <person name="Ebert D."/>
        </authorList>
    </citation>
    <scope>NUCLEOTIDE SEQUENCE [LARGE SCALE GENOMIC DNA]</scope>
    <source>
        <strain evidence="1 2">UGP3</strain>
        <tissue evidence="1">Spores</tissue>
    </source>
</reference>
<dbReference type="AlphaFoldDB" id="A0A098VZQ8"/>
<evidence type="ECO:0000313" key="2">
    <source>
        <dbReference type="Proteomes" id="UP000029725"/>
    </source>
</evidence>
<organism evidence="1 2">
    <name type="scientific">Mitosporidium daphniae</name>
    <dbReference type="NCBI Taxonomy" id="1485682"/>
    <lineage>
        <taxon>Eukaryota</taxon>
        <taxon>Fungi</taxon>
        <taxon>Fungi incertae sedis</taxon>
        <taxon>Microsporidia</taxon>
        <taxon>Mitosporidium</taxon>
    </lineage>
</organism>
<keyword evidence="2" id="KW-1185">Reference proteome</keyword>
<proteinExistence type="predicted"/>